<gene>
    <name evidence="2" type="ORF">CVT24_008864</name>
</gene>
<dbReference type="CDD" id="cd22191">
    <property type="entry name" value="DPBB_RlpA_EXP_N-like"/>
    <property type="match status" value="1"/>
</dbReference>
<dbReference type="OrthoDB" id="623670at2759"/>
<evidence type="ECO:0000313" key="2">
    <source>
        <dbReference type="EMBL" id="PPQ64051.1"/>
    </source>
</evidence>
<dbReference type="InterPro" id="IPR036908">
    <property type="entry name" value="RlpA-like_sf"/>
</dbReference>
<name>A0A409VAV7_9AGAR</name>
<dbReference type="AlphaFoldDB" id="A0A409VAV7"/>
<dbReference type="Gene3D" id="2.40.40.10">
    <property type="entry name" value="RlpA-like domain"/>
    <property type="match status" value="1"/>
</dbReference>
<protein>
    <submittedName>
        <fullName evidence="2">Uncharacterized protein</fullName>
    </submittedName>
</protein>
<keyword evidence="3" id="KW-1185">Reference proteome</keyword>
<evidence type="ECO:0000256" key="1">
    <source>
        <dbReference type="SAM" id="SignalP"/>
    </source>
</evidence>
<dbReference type="EMBL" id="NHTK01006099">
    <property type="protein sequence ID" value="PPQ64051.1"/>
    <property type="molecule type" value="Genomic_DNA"/>
</dbReference>
<feature type="signal peptide" evidence="1">
    <location>
        <begin position="1"/>
        <end position="21"/>
    </location>
</feature>
<dbReference type="InParanoid" id="A0A409VAV7"/>
<organism evidence="2 3">
    <name type="scientific">Panaeolus cyanescens</name>
    <dbReference type="NCBI Taxonomy" id="181874"/>
    <lineage>
        <taxon>Eukaryota</taxon>
        <taxon>Fungi</taxon>
        <taxon>Dikarya</taxon>
        <taxon>Basidiomycota</taxon>
        <taxon>Agaricomycotina</taxon>
        <taxon>Agaricomycetes</taxon>
        <taxon>Agaricomycetidae</taxon>
        <taxon>Agaricales</taxon>
        <taxon>Agaricineae</taxon>
        <taxon>Galeropsidaceae</taxon>
        <taxon>Panaeolus</taxon>
    </lineage>
</organism>
<keyword evidence="1" id="KW-0732">Signal</keyword>
<evidence type="ECO:0000313" key="3">
    <source>
        <dbReference type="Proteomes" id="UP000284842"/>
    </source>
</evidence>
<reference evidence="2 3" key="1">
    <citation type="journal article" date="2018" name="Evol. Lett.">
        <title>Horizontal gene cluster transfer increased hallucinogenic mushroom diversity.</title>
        <authorList>
            <person name="Reynolds H.T."/>
            <person name="Vijayakumar V."/>
            <person name="Gluck-Thaler E."/>
            <person name="Korotkin H.B."/>
            <person name="Matheny P.B."/>
            <person name="Slot J.C."/>
        </authorList>
    </citation>
    <scope>NUCLEOTIDE SEQUENCE [LARGE SCALE GENOMIC DNA]</scope>
    <source>
        <strain evidence="2 3">2629</strain>
    </source>
</reference>
<dbReference type="SUPFAM" id="SSF50685">
    <property type="entry name" value="Barwin-like endoglucanases"/>
    <property type="match status" value="1"/>
</dbReference>
<sequence length="104" mass="11086">MRFSIPSITLTLALSQMTVLAAPSGSDSSEPPTTNGTTLALEKRYDNARITWGDLSGMGACGNYISNSDWCPTCPTNGIDLTPSLFSYFASTAVGTMYGTWNFV</sequence>
<accession>A0A409VAV7</accession>
<proteinExistence type="predicted"/>
<feature type="chain" id="PRO_5018998284" evidence="1">
    <location>
        <begin position="22"/>
        <end position="104"/>
    </location>
</feature>
<dbReference type="Proteomes" id="UP000284842">
    <property type="component" value="Unassembled WGS sequence"/>
</dbReference>
<comment type="caution">
    <text evidence="2">The sequence shown here is derived from an EMBL/GenBank/DDBJ whole genome shotgun (WGS) entry which is preliminary data.</text>
</comment>